<dbReference type="SUPFAM" id="SSF46689">
    <property type="entry name" value="Homeodomain-like"/>
    <property type="match status" value="2"/>
</dbReference>
<keyword evidence="2" id="KW-0238">DNA-binding</keyword>
<evidence type="ECO:0000256" key="2">
    <source>
        <dbReference type="ARBA" id="ARBA00023125"/>
    </source>
</evidence>
<feature type="modified residue" description="4-aspartylphosphate" evidence="4">
    <location>
        <position position="55"/>
    </location>
</feature>
<dbReference type="AlphaFoldDB" id="A0A1B1MXK5"/>
<dbReference type="STRING" id="1462996.AWM70_04235"/>
<keyword evidence="8" id="KW-1185">Reference proteome</keyword>
<dbReference type="GO" id="GO:0003700">
    <property type="term" value="F:DNA-binding transcription factor activity"/>
    <property type="evidence" value="ECO:0007669"/>
    <property type="project" value="InterPro"/>
</dbReference>
<accession>A0A1B1MXK5</accession>
<evidence type="ECO:0000313" key="8">
    <source>
        <dbReference type="Proteomes" id="UP000092573"/>
    </source>
</evidence>
<keyword evidence="1" id="KW-0805">Transcription regulation</keyword>
<dbReference type="InterPro" id="IPR009057">
    <property type="entry name" value="Homeodomain-like_sf"/>
</dbReference>
<dbReference type="Pfam" id="PF00072">
    <property type="entry name" value="Response_reg"/>
    <property type="match status" value="1"/>
</dbReference>
<dbReference type="Gene3D" id="3.40.50.2300">
    <property type="match status" value="1"/>
</dbReference>
<dbReference type="GO" id="GO:0043565">
    <property type="term" value="F:sequence-specific DNA binding"/>
    <property type="evidence" value="ECO:0007669"/>
    <property type="project" value="InterPro"/>
</dbReference>
<dbReference type="PRINTS" id="PR00032">
    <property type="entry name" value="HTHARAC"/>
</dbReference>
<dbReference type="SUPFAM" id="SSF52172">
    <property type="entry name" value="CheY-like"/>
    <property type="match status" value="1"/>
</dbReference>
<evidence type="ECO:0000259" key="6">
    <source>
        <dbReference type="PROSITE" id="PS50110"/>
    </source>
</evidence>
<keyword evidence="3" id="KW-0804">Transcription</keyword>
<dbReference type="PROSITE" id="PS00041">
    <property type="entry name" value="HTH_ARAC_FAMILY_1"/>
    <property type="match status" value="1"/>
</dbReference>
<feature type="domain" description="HTH araC/xylS-type" evidence="5">
    <location>
        <begin position="421"/>
        <end position="519"/>
    </location>
</feature>
<dbReference type="PROSITE" id="PS50110">
    <property type="entry name" value="RESPONSE_REGULATORY"/>
    <property type="match status" value="1"/>
</dbReference>
<dbReference type="OrthoDB" id="9794370at2"/>
<dbReference type="Pfam" id="PF17853">
    <property type="entry name" value="GGDEF_2"/>
    <property type="match status" value="1"/>
</dbReference>
<sequence length="527" mass="60288">MYSLLIADDEALEREGLELMIRHMMPDTFTFLHAENGRRAIQIAEEERPDFIFMDIKMPGIQGLEAVREIMSRYPSTKIVIITAHDYFSYAKEGLALGVRGYLLKPASLAEVQNTLTMLIAESEEEKRARNDQLALREKLSQLMPLAENELSLMLMLECVQEVELEQLAGLLNLQWEKGYAMALSFSRRSRKELETFQLVKKEIYEAVKQLAKPNLSCLVSPVVGYQMALFIPFPSGKPGYSQRVISLEWGEKIRGFIEERFQVPLSVGIGSIREGWDGMTRSYREAVRVCADDSDIVSVRHYDDITHSSGQKIISLDDEKKLLDALLRHDKQETTERFSLLFERLEQSEPRSFQRLRGEVVGLLLFLSRGVRYGDSAELISSLGAAEDAEALHSGALVWLNGWIDGMKQEKEQSRSSVLQRALLYIGEKYKEDISMESSAEYVNLSPYYFSKLFKLQTGETFIDYVTRLRIDEAKRLIAEQNLSLKEICYEVGYNDPNYFSRVFKKTTGITPSEYRQQACAKSLLT</sequence>
<dbReference type="KEGG" id="pyg:AWM70_04235"/>
<name>A0A1B1MXK5_9BACL</name>
<feature type="domain" description="Response regulatory" evidence="6">
    <location>
        <begin position="3"/>
        <end position="120"/>
    </location>
</feature>
<evidence type="ECO:0000256" key="4">
    <source>
        <dbReference type="PROSITE-ProRule" id="PRU00169"/>
    </source>
</evidence>
<dbReference type="SMART" id="SM00342">
    <property type="entry name" value="HTH_ARAC"/>
    <property type="match status" value="1"/>
</dbReference>
<dbReference type="GO" id="GO:0000160">
    <property type="term" value="P:phosphorelay signal transduction system"/>
    <property type="evidence" value="ECO:0007669"/>
    <property type="project" value="InterPro"/>
</dbReference>
<dbReference type="RefSeq" id="WP_068694487.1">
    <property type="nucleotide sequence ID" value="NZ_CP014167.1"/>
</dbReference>
<dbReference type="InterPro" id="IPR020449">
    <property type="entry name" value="Tscrpt_reg_AraC-type_HTH"/>
</dbReference>
<organism evidence="7 8">
    <name type="scientific">Paenibacillus yonginensis</name>
    <dbReference type="NCBI Taxonomy" id="1462996"/>
    <lineage>
        <taxon>Bacteria</taxon>
        <taxon>Bacillati</taxon>
        <taxon>Bacillota</taxon>
        <taxon>Bacilli</taxon>
        <taxon>Bacillales</taxon>
        <taxon>Paenibacillaceae</taxon>
        <taxon>Paenibacillus</taxon>
    </lineage>
</organism>
<dbReference type="EMBL" id="CP014167">
    <property type="protein sequence ID" value="ANS73877.1"/>
    <property type="molecule type" value="Genomic_DNA"/>
</dbReference>
<dbReference type="InterPro" id="IPR041522">
    <property type="entry name" value="CdaR_GGDEF"/>
</dbReference>
<dbReference type="Proteomes" id="UP000092573">
    <property type="component" value="Chromosome"/>
</dbReference>
<dbReference type="Gene3D" id="1.10.10.60">
    <property type="entry name" value="Homeodomain-like"/>
    <property type="match status" value="2"/>
</dbReference>
<gene>
    <name evidence="7" type="ORF">AWM70_04235</name>
</gene>
<evidence type="ECO:0000313" key="7">
    <source>
        <dbReference type="EMBL" id="ANS73877.1"/>
    </source>
</evidence>
<dbReference type="PROSITE" id="PS01124">
    <property type="entry name" value="HTH_ARAC_FAMILY_2"/>
    <property type="match status" value="1"/>
</dbReference>
<dbReference type="CDD" id="cd17536">
    <property type="entry name" value="REC_YesN-like"/>
    <property type="match status" value="1"/>
</dbReference>
<dbReference type="InterPro" id="IPR018060">
    <property type="entry name" value="HTH_AraC"/>
</dbReference>
<dbReference type="PANTHER" id="PTHR43280:SF2">
    <property type="entry name" value="HTH-TYPE TRANSCRIPTIONAL REGULATOR EXSA"/>
    <property type="match status" value="1"/>
</dbReference>
<dbReference type="InterPro" id="IPR001789">
    <property type="entry name" value="Sig_transdc_resp-reg_receiver"/>
</dbReference>
<evidence type="ECO:0000259" key="5">
    <source>
        <dbReference type="PROSITE" id="PS01124"/>
    </source>
</evidence>
<proteinExistence type="predicted"/>
<reference evidence="7 8" key="1">
    <citation type="submission" date="2016-01" db="EMBL/GenBank/DDBJ databases">
        <title>Complete Genome Sequence of Paenibacillus yonginensis DCY84, a novel Plant Growth-Promoting Bacteria with Elicitation of Induced Systemic Resistance.</title>
        <authorList>
            <person name="Kim Y.J."/>
            <person name="Yang D.C."/>
            <person name="Sukweenadhi J."/>
        </authorList>
    </citation>
    <scope>NUCLEOTIDE SEQUENCE [LARGE SCALE GENOMIC DNA]</scope>
    <source>
        <strain evidence="7 8">DCY84</strain>
    </source>
</reference>
<dbReference type="InterPro" id="IPR018062">
    <property type="entry name" value="HTH_AraC-typ_CS"/>
</dbReference>
<dbReference type="SMART" id="SM00448">
    <property type="entry name" value="REC"/>
    <property type="match status" value="1"/>
</dbReference>
<keyword evidence="4" id="KW-0597">Phosphoprotein</keyword>
<dbReference type="Pfam" id="PF12833">
    <property type="entry name" value="HTH_18"/>
    <property type="match status" value="1"/>
</dbReference>
<dbReference type="InterPro" id="IPR011006">
    <property type="entry name" value="CheY-like_superfamily"/>
</dbReference>
<evidence type="ECO:0000256" key="1">
    <source>
        <dbReference type="ARBA" id="ARBA00023015"/>
    </source>
</evidence>
<evidence type="ECO:0000256" key="3">
    <source>
        <dbReference type="ARBA" id="ARBA00023163"/>
    </source>
</evidence>
<dbReference type="PANTHER" id="PTHR43280">
    <property type="entry name" value="ARAC-FAMILY TRANSCRIPTIONAL REGULATOR"/>
    <property type="match status" value="1"/>
</dbReference>
<protein>
    <submittedName>
        <fullName evidence="7">Two-component system response regulator</fullName>
    </submittedName>
</protein>